<evidence type="ECO:0000259" key="1">
    <source>
        <dbReference type="Pfam" id="PF18701"/>
    </source>
</evidence>
<evidence type="ECO:0000313" key="2">
    <source>
        <dbReference type="EMBL" id="UYV61579.1"/>
    </source>
</evidence>
<keyword evidence="3" id="KW-1185">Reference proteome</keyword>
<dbReference type="PANTHER" id="PTHR47331">
    <property type="entry name" value="PHD-TYPE DOMAIN-CONTAINING PROTEIN"/>
    <property type="match status" value="1"/>
</dbReference>
<dbReference type="InterPro" id="IPR036397">
    <property type="entry name" value="RNaseH_sf"/>
</dbReference>
<dbReference type="Pfam" id="PF18701">
    <property type="entry name" value="DUF5641"/>
    <property type="match status" value="1"/>
</dbReference>
<dbReference type="InterPro" id="IPR008042">
    <property type="entry name" value="Retrotrans_Pao"/>
</dbReference>
<reference evidence="2 3" key="1">
    <citation type="submission" date="2022-01" db="EMBL/GenBank/DDBJ databases">
        <title>A chromosomal length assembly of Cordylochernes scorpioides.</title>
        <authorList>
            <person name="Zeh D."/>
            <person name="Zeh J."/>
        </authorList>
    </citation>
    <scope>NUCLEOTIDE SEQUENCE [LARGE SCALE GENOMIC DNA]</scope>
    <source>
        <strain evidence="2">IN4F17</strain>
        <tissue evidence="2">Whole Body</tissue>
    </source>
</reference>
<sequence length="437" mass="48951">MDESLIETWTNIGKGLNFLGRLRIPRWLGLGGNTQGVQLHGFGDAYEDAYAAAVYIGIPTDDGVGCQHFREDVRSLPTLGAVRRTSKICGLAPILDDQGILGVGGRVAQMIDRAVHMRTMHGSVHLMLSTLGQKYWMLRVKDQMKRCIRECVTCCRYNRVTPGQLMSDLPKERSTLGKPFSISGEDCAGPVNLRMSKGRGRKTEKGYICLVVCYVTRAVHLRLFPDASTPTIMTAFKRVVARRGHCTRLYSDEGTGFVGAARQLRSSFYLAQDQLRELAAVLANDGTKWKTIFPNDDVNTLVLIKEERMPPARWLMGRVVETHPGKDGLVRVVSVRTSVGVLRRPLMKLVLLPVAPLDLDVWCSQGPVLRLWYNKLDKLYGTTGTSVALKKMVTDQSLGSSPYIFDVYFRVIFSNMVGLFWNCYLSMKANRICHHFK</sequence>
<dbReference type="SUPFAM" id="SSF53098">
    <property type="entry name" value="Ribonuclease H-like"/>
    <property type="match status" value="1"/>
</dbReference>
<feature type="domain" description="DUF5641" evidence="1">
    <location>
        <begin position="286"/>
        <end position="352"/>
    </location>
</feature>
<dbReference type="InterPro" id="IPR012337">
    <property type="entry name" value="RNaseH-like_sf"/>
</dbReference>
<dbReference type="InterPro" id="IPR040676">
    <property type="entry name" value="DUF5641"/>
</dbReference>
<dbReference type="EMBL" id="CP092863">
    <property type="protein sequence ID" value="UYV61579.1"/>
    <property type="molecule type" value="Genomic_DNA"/>
</dbReference>
<gene>
    <name evidence="2" type="ORF">LAZ67_1005356</name>
</gene>
<dbReference type="PANTHER" id="PTHR47331:SF1">
    <property type="entry name" value="GAG-LIKE PROTEIN"/>
    <property type="match status" value="1"/>
</dbReference>
<evidence type="ECO:0000313" key="3">
    <source>
        <dbReference type="Proteomes" id="UP001235939"/>
    </source>
</evidence>
<protein>
    <recommendedName>
        <fullName evidence="1">DUF5641 domain-containing protein</fullName>
    </recommendedName>
</protein>
<organism evidence="2 3">
    <name type="scientific">Cordylochernes scorpioides</name>
    <dbReference type="NCBI Taxonomy" id="51811"/>
    <lineage>
        <taxon>Eukaryota</taxon>
        <taxon>Metazoa</taxon>
        <taxon>Ecdysozoa</taxon>
        <taxon>Arthropoda</taxon>
        <taxon>Chelicerata</taxon>
        <taxon>Arachnida</taxon>
        <taxon>Pseudoscorpiones</taxon>
        <taxon>Cheliferoidea</taxon>
        <taxon>Chernetidae</taxon>
        <taxon>Cordylochernes</taxon>
    </lineage>
</organism>
<dbReference type="Gene3D" id="3.30.420.10">
    <property type="entry name" value="Ribonuclease H-like superfamily/Ribonuclease H"/>
    <property type="match status" value="1"/>
</dbReference>
<name>A0ABY6JYD9_9ARAC</name>
<proteinExistence type="predicted"/>
<accession>A0ABY6JYD9</accession>
<dbReference type="Proteomes" id="UP001235939">
    <property type="component" value="Chromosome 01"/>
</dbReference>
<dbReference type="Pfam" id="PF05380">
    <property type="entry name" value="Peptidase_A17"/>
    <property type="match status" value="1"/>
</dbReference>